<evidence type="ECO:0000313" key="1">
    <source>
        <dbReference type="EMBL" id="CCI04265.1"/>
    </source>
</evidence>
<dbReference type="EMBL" id="CAIJ01000504">
    <property type="protein sequence ID" value="CCI04265.1"/>
    <property type="molecule type" value="Genomic_DNA"/>
</dbReference>
<sequence length="54" mass="5918">MTQNTGFNIDGFAHGNLENLSHVYPIVFNLGFEGIGFPTYKISDLLPSAFDIAL</sequence>
<protein>
    <submittedName>
        <fullName evidence="1">Uncharacterized protein</fullName>
    </submittedName>
</protein>
<accession>I4G8K4</accession>
<name>I4G8K4_MICAE</name>
<dbReference type="Proteomes" id="UP000003480">
    <property type="component" value="Unassembled WGS sequence"/>
</dbReference>
<reference evidence="1 2" key="1">
    <citation type="submission" date="2012-04" db="EMBL/GenBank/DDBJ databases">
        <authorList>
            <person name="Genoscope - CEA"/>
        </authorList>
    </citation>
    <scope>NUCLEOTIDE SEQUENCE [LARGE SCALE GENOMIC DNA]</scope>
    <source>
        <strain evidence="1 2">9443</strain>
    </source>
</reference>
<dbReference type="HOGENOM" id="CLU_3045312_0_0_3"/>
<dbReference type="AlphaFoldDB" id="I4G8K4"/>
<comment type="caution">
    <text evidence="1">The sequence shown here is derived from an EMBL/GenBank/DDBJ whole genome shotgun (WGS) entry which is preliminary data.</text>
</comment>
<evidence type="ECO:0000313" key="2">
    <source>
        <dbReference type="Proteomes" id="UP000003480"/>
    </source>
</evidence>
<gene>
    <name evidence="1" type="ORF">MICAC_5520003</name>
</gene>
<organism evidence="1 2">
    <name type="scientific">Microcystis aeruginosa PCC 9443</name>
    <dbReference type="NCBI Taxonomy" id="1160281"/>
    <lineage>
        <taxon>Bacteria</taxon>
        <taxon>Bacillati</taxon>
        <taxon>Cyanobacteriota</taxon>
        <taxon>Cyanophyceae</taxon>
        <taxon>Oscillatoriophycideae</taxon>
        <taxon>Chroococcales</taxon>
        <taxon>Microcystaceae</taxon>
        <taxon>Microcystis</taxon>
    </lineage>
</organism>
<proteinExistence type="predicted"/>